<dbReference type="GeneID" id="95523363"/>
<dbReference type="EMBL" id="CP027306">
    <property type="protein sequence ID" value="AXE81132.1"/>
    <property type="molecule type" value="Genomic_DNA"/>
</dbReference>
<sequence length="230" mass="25352">MHFHEPPRFGALLALVEPARQASMEPNAPSADFTTLLTRLQLRLGAPLPPSLIGFWELRARSLQWRTLFDTLMSPEIFAPSAYLDGHGYGPEYRLSVARVDNSIRPVHESLDYGYVEWFDDAAEAVRATAATWRNFRVGDSVMLDPTVARSLIQIASDHGEWVELVSDWCDETGESPIFRAADDYEGYGDLLGTSLPQWLGLEVDATMARLVAPDRATDVASGASLLGSA</sequence>
<organism evidence="1 2">
    <name type="scientific">Streptomyces atratus</name>
    <dbReference type="NCBI Taxonomy" id="1893"/>
    <lineage>
        <taxon>Bacteria</taxon>
        <taxon>Bacillati</taxon>
        <taxon>Actinomycetota</taxon>
        <taxon>Actinomycetes</taxon>
        <taxon>Kitasatosporales</taxon>
        <taxon>Streptomycetaceae</taxon>
        <taxon>Streptomyces</taxon>
    </lineage>
</organism>
<dbReference type="RefSeq" id="WP_114247541.1">
    <property type="nucleotide sequence ID" value="NZ_CP027306.1"/>
</dbReference>
<proteinExistence type="predicted"/>
<dbReference type="KEGG" id="sata:C5746_33945"/>
<protein>
    <submittedName>
        <fullName evidence="1">Uncharacterized protein</fullName>
    </submittedName>
</protein>
<gene>
    <name evidence="1" type="ORF">C5746_33945</name>
</gene>
<evidence type="ECO:0000313" key="2">
    <source>
        <dbReference type="Proteomes" id="UP000252698"/>
    </source>
</evidence>
<evidence type="ECO:0000313" key="1">
    <source>
        <dbReference type="EMBL" id="AXE81132.1"/>
    </source>
</evidence>
<reference evidence="1 2" key="1">
    <citation type="journal article" date="2018" name="Front. Microbiol.">
        <title>Genome Sequencing of Streptomyces atratus SCSIOZH16 and Activation Production of Nocardamine via Metabolic Engineering.</title>
        <authorList>
            <person name="Li Y."/>
            <person name="Zhang C."/>
            <person name="Liu C."/>
            <person name="Ju J."/>
            <person name="Ma J."/>
        </authorList>
    </citation>
    <scope>NUCLEOTIDE SEQUENCE [LARGE SCALE GENOMIC DNA]</scope>
    <source>
        <strain evidence="1 2">SCSIO_ZH16</strain>
    </source>
</reference>
<dbReference type="AlphaFoldDB" id="A0A2Z5JLD5"/>
<dbReference type="Proteomes" id="UP000252698">
    <property type="component" value="Chromosome"/>
</dbReference>
<accession>A0A2Z5JLD5</accession>
<name>A0A2Z5JLD5_STRAR</name>